<evidence type="ECO:0000256" key="2">
    <source>
        <dbReference type="SAM" id="Phobius"/>
    </source>
</evidence>
<dbReference type="OrthoDB" id="3357408at2759"/>
<keyword evidence="2" id="KW-1133">Transmembrane helix</keyword>
<protein>
    <submittedName>
        <fullName evidence="3">Uncharacterized protein</fullName>
    </submittedName>
</protein>
<accession>A0A1B7NFB6</accession>
<feature type="transmembrane region" description="Helical" evidence="2">
    <location>
        <begin position="124"/>
        <end position="146"/>
    </location>
</feature>
<feature type="transmembrane region" description="Helical" evidence="2">
    <location>
        <begin position="239"/>
        <end position="261"/>
    </location>
</feature>
<evidence type="ECO:0000313" key="4">
    <source>
        <dbReference type="Proteomes" id="UP000092154"/>
    </source>
</evidence>
<feature type="transmembrane region" description="Helical" evidence="2">
    <location>
        <begin position="47"/>
        <end position="71"/>
    </location>
</feature>
<reference evidence="3 4" key="1">
    <citation type="submission" date="2016-06" db="EMBL/GenBank/DDBJ databases">
        <title>Comparative genomics of the ectomycorrhizal sister species Rhizopogon vinicolor and Rhizopogon vesiculosus (Basidiomycota: Boletales) reveals a divergence of the mating type B locus.</title>
        <authorList>
            <consortium name="DOE Joint Genome Institute"/>
            <person name="Mujic A.B."/>
            <person name="Kuo A."/>
            <person name="Tritt A."/>
            <person name="Lipzen A."/>
            <person name="Chen C."/>
            <person name="Johnson J."/>
            <person name="Sharma A."/>
            <person name="Barry K."/>
            <person name="Grigoriev I.V."/>
            <person name="Spatafora J.W."/>
        </authorList>
    </citation>
    <scope>NUCLEOTIDE SEQUENCE [LARGE SCALE GENOMIC DNA]</scope>
    <source>
        <strain evidence="3 4">AM-OR11-026</strain>
    </source>
</reference>
<keyword evidence="2" id="KW-0812">Transmembrane</keyword>
<evidence type="ECO:0000256" key="1">
    <source>
        <dbReference type="SAM" id="MobiDB-lite"/>
    </source>
</evidence>
<sequence length="323" mass="35438">MAPPISRMFITSAWLESILYGINCVLFGTCMYILLDRTRKTHWITLTSCIFHISIATAHNILSLFVSLQAFTNPSIISVSNGSSLYLVRHTTLFLAAGTLHLLNVFALNLLLIWRLYVVWCSYWILIVMLTLEATHIATSVTGWVLLFRTSPVFSQRSHDFVDVGLSFDLLVTITVTSGISYRLWRAGRRVSDLTGDQNAYKAAIYNIIESGAIYTSSIIVVSGLLISGSVAGAMAVNVTVQIATLAPLLIIARLGLGLTYGESKQSKTLSGAGPSFVKPIEVNITEEISTYPVDAVDYSSRSTQRSTLSYHDSGVEKNVQAR</sequence>
<feature type="transmembrane region" description="Helical" evidence="2">
    <location>
        <begin position="166"/>
        <end position="185"/>
    </location>
</feature>
<feature type="transmembrane region" description="Helical" evidence="2">
    <location>
        <begin position="17"/>
        <end position="35"/>
    </location>
</feature>
<name>A0A1B7NFB6_9AGAM</name>
<proteinExistence type="predicted"/>
<dbReference type="InParanoid" id="A0A1B7NFB6"/>
<gene>
    <name evidence="3" type="ORF">K503DRAFT_853243</name>
</gene>
<evidence type="ECO:0000313" key="3">
    <source>
        <dbReference type="EMBL" id="OAX43573.1"/>
    </source>
</evidence>
<feature type="transmembrane region" description="Helical" evidence="2">
    <location>
        <begin position="205"/>
        <end position="227"/>
    </location>
</feature>
<dbReference type="Proteomes" id="UP000092154">
    <property type="component" value="Unassembled WGS sequence"/>
</dbReference>
<keyword evidence="2" id="KW-0472">Membrane</keyword>
<dbReference type="AlphaFoldDB" id="A0A1B7NFB6"/>
<organism evidence="3 4">
    <name type="scientific">Rhizopogon vinicolor AM-OR11-026</name>
    <dbReference type="NCBI Taxonomy" id="1314800"/>
    <lineage>
        <taxon>Eukaryota</taxon>
        <taxon>Fungi</taxon>
        <taxon>Dikarya</taxon>
        <taxon>Basidiomycota</taxon>
        <taxon>Agaricomycotina</taxon>
        <taxon>Agaricomycetes</taxon>
        <taxon>Agaricomycetidae</taxon>
        <taxon>Boletales</taxon>
        <taxon>Suillineae</taxon>
        <taxon>Rhizopogonaceae</taxon>
        <taxon>Rhizopogon</taxon>
    </lineage>
</organism>
<keyword evidence="4" id="KW-1185">Reference proteome</keyword>
<feature type="transmembrane region" description="Helical" evidence="2">
    <location>
        <begin position="91"/>
        <end position="112"/>
    </location>
</feature>
<dbReference type="EMBL" id="KV448136">
    <property type="protein sequence ID" value="OAX43573.1"/>
    <property type="molecule type" value="Genomic_DNA"/>
</dbReference>
<feature type="region of interest" description="Disordered" evidence="1">
    <location>
        <begin position="303"/>
        <end position="323"/>
    </location>
</feature>